<dbReference type="EMBL" id="HBGU01050154">
    <property type="protein sequence ID" value="CAD9492099.1"/>
    <property type="molecule type" value="Transcribed_RNA"/>
</dbReference>
<evidence type="ECO:0000313" key="1">
    <source>
        <dbReference type="EMBL" id="CAD9492099.1"/>
    </source>
</evidence>
<protein>
    <submittedName>
        <fullName evidence="1">Uncharacterized protein</fullName>
    </submittedName>
</protein>
<reference evidence="1" key="1">
    <citation type="submission" date="2021-01" db="EMBL/GenBank/DDBJ databases">
        <authorList>
            <person name="Corre E."/>
            <person name="Pelletier E."/>
            <person name="Niang G."/>
            <person name="Scheremetjew M."/>
            <person name="Finn R."/>
            <person name="Kale V."/>
            <person name="Holt S."/>
            <person name="Cochrane G."/>
            <person name="Meng A."/>
            <person name="Brown T."/>
            <person name="Cohen L."/>
        </authorList>
    </citation>
    <scope>NUCLEOTIDE SEQUENCE</scope>
    <source>
        <strain evidence="1">UTEX LB 985</strain>
    </source>
</reference>
<accession>A0A7S2HJ94</accession>
<sequence length="99" mass="10841">MYYMHRSHTVRTYKHLTTSSPPSASPGRCKLAPQRLHPPTDDGGRVSGLNSTCAQRGHAYPYVVNNITSSATAAAAQDPISMPCTLLRSTYTLHEITLR</sequence>
<dbReference type="AlphaFoldDB" id="A0A7S2HJ94"/>
<proteinExistence type="predicted"/>
<gene>
    <name evidence="1" type="ORF">CBRE1094_LOCUS27316</name>
</gene>
<organism evidence="1">
    <name type="scientific">Haptolina brevifila</name>
    <dbReference type="NCBI Taxonomy" id="156173"/>
    <lineage>
        <taxon>Eukaryota</taxon>
        <taxon>Haptista</taxon>
        <taxon>Haptophyta</taxon>
        <taxon>Prymnesiophyceae</taxon>
        <taxon>Prymnesiales</taxon>
        <taxon>Prymnesiaceae</taxon>
        <taxon>Haptolina</taxon>
    </lineage>
</organism>
<name>A0A7S2HJ94_9EUKA</name>